<evidence type="ECO:0000256" key="2">
    <source>
        <dbReference type="ARBA" id="ARBA00022741"/>
    </source>
</evidence>
<reference evidence="4 5" key="1">
    <citation type="submission" date="2019-12" db="EMBL/GenBank/DDBJ databases">
        <title>Corynebacterium sp. nov., isolated from feces of the Anser Albifrons in China.</title>
        <authorList>
            <person name="Liu Q."/>
        </authorList>
    </citation>
    <scope>NUCLEOTIDE SEQUENCE [LARGE SCALE GENOMIC DNA]</scope>
    <source>
        <strain evidence="4 5">23H37-10</strain>
    </source>
</reference>
<gene>
    <name evidence="4" type="ORF">GP473_02660</name>
</gene>
<dbReference type="PANTHER" id="PTHR42794">
    <property type="entry name" value="HEMIN IMPORT ATP-BINDING PROTEIN HMUV"/>
    <property type="match status" value="1"/>
</dbReference>
<dbReference type="Pfam" id="PF00005">
    <property type="entry name" value="ABC_tran"/>
    <property type="match status" value="1"/>
</dbReference>
<accession>A0A7G7YMK2</accession>
<dbReference type="RefSeq" id="WP_185769278.1">
    <property type="nucleotide sequence ID" value="NZ_CP046883.1"/>
</dbReference>
<dbReference type="SUPFAM" id="SSF52540">
    <property type="entry name" value="P-loop containing nucleoside triphosphate hydrolases"/>
    <property type="match status" value="1"/>
</dbReference>
<sequence length="252" mass="27679">MSFSTTNVTWNRGGKLVVDDIDIEILPGETVGLLGPNGSGKSSLIRLLAGFNRPTTGTITLDNQLVEKISKKKFAQSVAVVTQHVDSAVDVTVGDVVRLGRIPHRGRWGTHSRDDATAIQHALESTGLIGLEDRLWNELSGGERQRVHIARALAQQPQELILDEPTNHLDIKHQLELLRLVSTLDATFIIALHDLNLASMFCDRLIILKQGRVVAVGTPADILTPKLISDVYEVETLVTIHPLTKRPLITYC</sequence>
<evidence type="ECO:0000256" key="3">
    <source>
        <dbReference type="ARBA" id="ARBA00022840"/>
    </source>
</evidence>
<keyword evidence="3 4" id="KW-0067">ATP-binding</keyword>
<dbReference type="KEGG" id="cans:GP473_02660"/>
<evidence type="ECO:0000313" key="5">
    <source>
        <dbReference type="Proteomes" id="UP000515275"/>
    </source>
</evidence>
<evidence type="ECO:0000256" key="1">
    <source>
        <dbReference type="ARBA" id="ARBA00022448"/>
    </source>
</evidence>
<dbReference type="InterPro" id="IPR003439">
    <property type="entry name" value="ABC_transporter-like_ATP-bd"/>
</dbReference>
<dbReference type="EMBL" id="CP046883">
    <property type="protein sequence ID" value="QNH95722.1"/>
    <property type="molecule type" value="Genomic_DNA"/>
</dbReference>
<dbReference type="FunFam" id="3.40.50.300:FF:000134">
    <property type="entry name" value="Iron-enterobactin ABC transporter ATP-binding protein"/>
    <property type="match status" value="1"/>
</dbReference>
<dbReference type="Gene3D" id="3.40.50.300">
    <property type="entry name" value="P-loop containing nucleotide triphosphate hydrolases"/>
    <property type="match status" value="1"/>
</dbReference>
<keyword evidence="5" id="KW-1185">Reference proteome</keyword>
<dbReference type="GO" id="GO:0005524">
    <property type="term" value="F:ATP binding"/>
    <property type="evidence" value="ECO:0007669"/>
    <property type="project" value="UniProtKB-KW"/>
</dbReference>
<dbReference type="CDD" id="cd03214">
    <property type="entry name" value="ABC_Iron-Siderophores_B12_Hemin"/>
    <property type="match status" value="1"/>
</dbReference>
<dbReference type="InterPro" id="IPR003593">
    <property type="entry name" value="AAA+_ATPase"/>
</dbReference>
<dbReference type="GO" id="GO:0016887">
    <property type="term" value="F:ATP hydrolysis activity"/>
    <property type="evidence" value="ECO:0007669"/>
    <property type="project" value="InterPro"/>
</dbReference>
<keyword evidence="1" id="KW-0813">Transport</keyword>
<keyword evidence="2" id="KW-0547">Nucleotide-binding</keyword>
<dbReference type="PANTHER" id="PTHR42794:SF2">
    <property type="entry name" value="ABC TRANSPORTER ATP-BINDING PROTEIN"/>
    <property type="match status" value="1"/>
</dbReference>
<dbReference type="PROSITE" id="PS50893">
    <property type="entry name" value="ABC_TRANSPORTER_2"/>
    <property type="match status" value="1"/>
</dbReference>
<dbReference type="SMART" id="SM00382">
    <property type="entry name" value="AAA"/>
    <property type="match status" value="1"/>
</dbReference>
<protein>
    <submittedName>
        <fullName evidence="4">ATP-binding cassette domain-containing protein</fullName>
    </submittedName>
</protein>
<dbReference type="InterPro" id="IPR027417">
    <property type="entry name" value="P-loop_NTPase"/>
</dbReference>
<evidence type="ECO:0000313" key="4">
    <source>
        <dbReference type="EMBL" id="QNH95722.1"/>
    </source>
</evidence>
<name>A0A7G7YMK2_9CORY</name>
<organism evidence="4 5">
    <name type="scientific">Corynebacterium anserum</name>
    <dbReference type="NCBI Taxonomy" id="2684406"/>
    <lineage>
        <taxon>Bacteria</taxon>
        <taxon>Bacillati</taxon>
        <taxon>Actinomycetota</taxon>
        <taxon>Actinomycetes</taxon>
        <taxon>Mycobacteriales</taxon>
        <taxon>Corynebacteriaceae</taxon>
        <taxon>Corynebacterium</taxon>
    </lineage>
</organism>
<dbReference type="AlphaFoldDB" id="A0A7G7YMK2"/>
<dbReference type="Proteomes" id="UP000515275">
    <property type="component" value="Chromosome"/>
</dbReference>
<proteinExistence type="predicted"/>